<dbReference type="GO" id="GO:0003677">
    <property type="term" value="F:DNA binding"/>
    <property type="evidence" value="ECO:0007669"/>
    <property type="project" value="UniProtKB-KW"/>
</dbReference>
<dbReference type="InterPro" id="IPR018335">
    <property type="entry name" value="Tscrpt_reg_HTH_Crp-type_CS"/>
</dbReference>
<keyword evidence="5" id="KW-0808">Transferase</keyword>
<dbReference type="InterPro" id="IPR036388">
    <property type="entry name" value="WH-like_DNA-bd_sf"/>
</dbReference>
<evidence type="ECO:0000256" key="3">
    <source>
        <dbReference type="ARBA" id="ARBA00023163"/>
    </source>
</evidence>
<dbReference type="SMART" id="SM00419">
    <property type="entry name" value="HTH_CRP"/>
    <property type="match status" value="1"/>
</dbReference>
<dbReference type="GO" id="GO:0016301">
    <property type="term" value="F:kinase activity"/>
    <property type="evidence" value="ECO:0007669"/>
    <property type="project" value="UniProtKB-KW"/>
</dbReference>
<dbReference type="PROSITE" id="PS00042">
    <property type="entry name" value="HTH_CRP_1"/>
    <property type="match status" value="1"/>
</dbReference>
<dbReference type="EMBL" id="BBPA01000015">
    <property type="protein sequence ID" value="GAL91921.1"/>
    <property type="molecule type" value="Genomic_DNA"/>
</dbReference>
<gene>
    <name evidence="5" type="ORF">N44_00209</name>
</gene>
<protein>
    <submittedName>
        <fullName evidence="5">cAMP-binding proteins-catabolite gene activator and regulatory subunit of cAMP-dependent protein kinases</fullName>
    </submittedName>
</protein>
<dbReference type="GO" id="GO:0003700">
    <property type="term" value="F:DNA-binding transcription factor activity"/>
    <property type="evidence" value="ECO:0007669"/>
    <property type="project" value="InterPro"/>
</dbReference>
<keyword evidence="1" id="KW-0805">Transcription regulation</keyword>
<dbReference type="Gene3D" id="2.60.120.10">
    <property type="entry name" value="Jelly Rolls"/>
    <property type="match status" value="1"/>
</dbReference>
<dbReference type="SUPFAM" id="SSF46785">
    <property type="entry name" value="Winged helix' DNA-binding domain"/>
    <property type="match status" value="1"/>
</dbReference>
<dbReference type="PROSITE" id="PS51063">
    <property type="entry name" value="HTH_CRP_2"/>
    <property type="match status" value="1"/>
</dbReference>
<evidence type="ECO:0000259" key="4">
    <source>
        <dbReference type="PROSITE" id="PS51063"/>
    </source>
</evidence>
<dbReference type="InterPro" id="IPR012318">
    <property type="entry name" value="HTH_CRP"/>
</dbReference>
<dbReference type="InterPro" id="IPR014710">
    <property type="entry name" value="RmlC-like_jellyroll"/>
</dbReference>
<feature type="domain" description="HTH crp-type" evidence="4">
    <location>
        <begin position="111"/>
        <end position="185"/>
    </location>
</feature>
<evidence type="ECO:0000256" key="1">
    <source>
        <dbReference type="ARBA" id="ARBA00023015"/>
    </source>
</evidence>
<dbReference type="PRINTS" id="PR00034">
    <property type="entry name" value="HTHCRP"/>
</dbReference>
<comment type="caution">
    <text evidence="5">The sequence shown here is derived from an EMBL/GenBank/DDBJ whole genome shotgun (WGS) entry which is preliminary data.</text>
</comment>
<keyword evidence="3" id="KW-0804">Transcription</keyword>
<name>A0A0A1VRN5_MICAE</name>
<dbReference type="Pfam" id="PF13545">
    <property type="entry name" value="HTH_Crp_2"/>
    <property type="match status" value="1"/>
</dbReference>
<proteinExistence type="predicted"/>
<accession>A0A0A1VRN5</accession>
<keyword evidence="2" id="KW-0238">DNA-binding</keyword>
<dbReference type="Gene3D" id="1.10.10.10">
    <property type="entry name" value="Winged helix-like DNA-binding domain superfamily/Winged helix DNA-binding domain"/>
    <property type="match status" value="1"/>
</dbReference>
<dbReference type="SUPFAM" id="SSF51206">
    <property type="entry name" value="cAMP-binding domain-like"/>
    <property type="match status" value="1"/>
</dbReference>
<dbReference type="InterPro" id="IPR018490">
    <property type="entry name" value="cNMP-bd_dom_sf"/>
</dbReference>
<dbReference type="Proteomes" id="UP000030321">
    <property type="component" value="Unassembled WGS sequence"/>
</dbReference>
<sequence>MTLTYQPPTPHRWHFDNRAILPLRNPNFWKIESGVVKTSTWLEDGTLIVLGLWGPGNFVGKTLERVNPYQVECITPVQAVSFSTVESYQMAEILLSHLQQAQELSIIRSYKRTDIMVVKLLAWLGNQFGKQTGTGQLIDVRLTHQDIADLLGTTRVTITRALNHLEQQGAVERLPVHRLLLREEEIWHYEI</sequence>
<reference evidence="6" key="1">
    <citation type="journal article" date="2015" name="Genome">
        <title>Whole Genome Sequence of the Non-Microcystin-Producing Microcystis aeruginosa Strain NIES-44.</title>
        <authorList>
            <person name="Okano K."/>
            <person name="Miyata N."/>
            <person name="Ozaki Y."/>
        </authorList>
    </citation>
    <scope>NUCLEOTIDE SEQUENCE [LARGE SCALE GENOMIC DNA]</scope>
    <source>
        <strain evidence="6">NIES-44</strain>
    </source>
</reference>
<dbReference type="InterPro" id="IPR036390">
    <property type="entry name" value="WH_DNA-bd_sf"/>
</dbReference>
<dbReference type="AlphaFoldDB" id="A0A0A1VRN5"/>
<dbReference type="CDD" id="cd00092">
    <property type="entry name" value="HTH_CRP"/>
    <property type="match status" value="1"/>
</dbReference>
<organism evidence="5 6">
    <name type="scientific">Microcystis aeruginosa NIES-44</name>
    <dbReference type="NCBI Taxonomy" id="449439"/>
    <lineage>
        <taxon>Bacteria</taxon>
        <taxon>Bacillati</taxon>
        <taxon>Cyanobacteriota</taxon>
        <taxon>Cyanophyceae</taxon>
        <taxon>Oscillatoriophycideae</taxon>
        <taxon>Chroococcales</taxon>
        <taxon>Microcystaceae</taxon>
        <taxon>Microcystis</taxon>
    </lineage>
</organism>
<evidence type="ECO:0000313" key="6">
    <source>
        <dbReference type="Proteomes" id="UP000030321"/>
    </source>
</evidence>
<evidence type="ECO:0000313" key="5">
    <source>
        <dbReference type="EMBL" id="GAL91921.1"/>
    </source>
</evidence>
<dbReference type="RefSeq" id="WP_045357397.1">
    <property type="nucleotide sequence ID" value="NZ_BBPA01000015.1"/>
</dbReference>
<evidence type="ECO:0000256" key="2">
    <source>
        <dbReference type="ARBA" id="ARBA00023125"/>
    </source>
</evidence>
<keyword evidence="5" id="KW-0418">Kinase</keyword>